<dbReference type="InParanoid" id="B4D3C1"/>
<dbReference type="EMBL" id="ABVL01000009">
    <property type="protein sequence ID" value="EDY19232.1"/>
    <property type="molecule type" value="Genomic_DNA"/>
</dbReference>
<sequence>MADRTRSDDQYLDLPEEDSLAGEHLDNQVQKAQEQLLALKRQQELIERQKRELEELSRRQEQLQAGKGDMVEKFTRAVVVLERETYDAKKRVELLNSIHESFTSHLDVLDSINPKGWEGLDINKELTKALSAVDDARAEYSASLPKISSARETDGTDHVAASVGYQTEYALTEQKDFMYWLKAGFAFTLPILVLGVFLIIVLLAVFNK</sequence>
<keyword evidence="1" id="KW-0175">Coiled coil</keyword>
<feature type="compositionally biased region" description="Acidic residues" evidence="2">
    <location>
        <begin position="10"/>
        <end position="20"/>
    </location>
</feature>
<dbReference type="RefSeq" id="WP_006980734.1">
    <property type="nucleotide sequence ID" value="NZ_ABVL01000009.1"/>
</dbReference>
<evidence type="ECO:0000313" key="4">
    <source>
        <dbReference type="EMBL" id="EDY19232.1"/>
    </source>
</evidence>
<evidence type="ECO:0000256" key="3">
    <source>
        <dbReference type="SAM" id="Phobius"/>
    </source>
</evidence>
<protein>
    <submittedName>
        <fullName evidence="4">Uncharacterized protein</fullName>
    </submittedName>
</protein>
<comment type="caution">
    <text evidence="4">The sequence shown here is derived from an EMBL/GenBank/DDBJ whole genome shotgun (WGS) entry which is preliminary data.</text>
</comment>
<keyword evidence="3" id="KW-0472">Membrane</keyword>
<accession>B4D3C1</accession>
<name>B4D3C1_9BACT</name>
<dbReference type="STRING" id="497964.CfE428DRAFT_3409"/>
<keyword evidence="5" id="KW-1185">Reference proteome</keyword>
<dbReference type="AlphaFoldDB" id="B4D3C1"/>
<evidence type="ECO:0000256" key="1">
    <source>
        <dbReference type="SAM" id="Coils"/>
    </source>
</evidence>
<feature type="region of interest" description="Disordered" evidence="2">
    <location>
        <begin position="1"/>
        <end position="21"/>
    </location>
</feature>
<dbReference type="Proteomes" id="UP000005824">
    <property type="component" value="Unassembled WGS sequence"/>
</dbReference>
<evidence type="ECO:0000256" key="2">
    <source>
        <dbReference type="SAM" id="MobiDB-lite"/>
    </source>
</evidence>
<feature type="transmembrane region" description="Helical" evidence="3">
    <location>
        <begin position="185"/>
        <end position="206"/>
    </location>
</feature>
<organism evidence="4 5">
    <name type="scientific">Chthoniobacter flavus Ellin428</name>
    <dbReference type="NCBI Taxonomy" id="497964"/>
    <lineage>
        <taxon>Bacteria</taxon>
        <taxon>Pseudomonadati</taxon>
        <taxon>Verrucomicrobiota</taxon>
        <taxon>Spartobacteria</taxon>
        <taxon>Chthoniobacterales</taxon>
        <taxon>Chthoniobacteraceae</taxon>
        <taxon>Chthoniobacter</taxon>
    </lineage>
</organism>
<dbReference type="eggNOG" id="ENOG5034981">
    <property type="taxonomic scope" value="Bacteria"/>
</dbReference>
<keyword evidence="3" id="KW-0812">Transmembrane</keyword>
<feature type="coiled-coil region" evidence="1">
    <location>
        <begin position="22"/>
        <end position="66"/>
    </location>
</feature>
<keyword evidence="3" id="KW-1133">Transmembrane helix</keyword>
<gene>
    <name evidence="4" type="ORF">CfE428DRAFT_3409</name>
</gene>
<reference evidence="4 5" key="1">
    <citation type="journal article" date="2011" name="J. Bacteriol.">
        <title>Genome sequence of Chthoniobacter flavus Ellin428, an aerobic heterotrophic soil bacterium.</title>
        <authorList>
            <person name="Kant R."/>
            <person name="van Passel M.W."/>
            <person name="Palva A."/>
            <person name="Lucas S."/>
            <person name="Lapidus A."/>
            <person name="Glavina Del Rio T."/>
            <person name="Dalin E."/>
            <person name="Tice H."/>
            <person name="Bruce D."/>
            <person name="Goodwin L."/>
            <person name="Pitluck S."/>
            <person name="Larimer F.W."/>
            <person name="Land M.L."/>
            <person name="Hauser L."/>
            <person name="Sangwan P."/>
            <person name="de Vos W.M."/>
            <person name="Janssen P.H."/>
            <person name="Smidt H."/>
        </authorList>
    </citation>
    <scope>NUCLEOTIDE SEQUENCE [LARGE SCALE GENOMIC DNA]</scope>
    <source>
        <strain evidence="4 5">Ellin428</strain>
    </source>
</reference>
<evidence type="ECO:0000313" key="5">
    <source>
        <dbReference type="Proteomes" id="UP000005824"/>
    </source>
</evidence>
<proteinExistence type="predicted"/>